<reference evidence="2" key="1">
    <citation type="journal article" date="2014" name="Int. J. Syst. Evol. Microbiol.">
        <title>Complete genome of a new Firmicutes species belonging to the dominant human colonic microbiota ('Ruminococcus bicirculans') reveals two chromosomes and a selective capacity to utilize plant glucans.</title>
        <authorList>
            <consortium name="NISC Comparative Sequencing Program"/>
            <person name="Wegmann U."/>
            <person name="Louis P."/>
            <person name="Goesmann A."/>
            <person name="Henrissat B."/>
            <person name="Duncan S.H."/>
            <person name="Flint H.J."/>
        </authorList>
    </citation>
    <scope>NUCLEOTIDE SEQUENCE</scope>
    <source>
        <strain evidence="2">NBRC 108216</strain>
    </source>
</reference>
<keyword evidence="3" id="KW-1185">Reference proteome</keyword>
<evidence type="ECO:0000313" key="2">
    <source>
        <dbReference type="EMBL" id="GLQ21999.1"/>
    </source>
</evidence>
<sequence>MMRAKTRLTFALLTMASTVFVAGCTVTHKVEAPKEPIRVELAIKIDQEVRVRLDDDVEELINENPDLF</sequence>
<dbReference type="RefSeq" id="WP_284374139.1">
    <property type="nucleotide sequence ID" value="NZ_BSNJ01000008.1"/>
</dbReference>
<dbReference type="Proteomes" id="UP001161390">
    <property type="component" value="Unassembled WGS sequence"/>
</dbReference>
<gene>
    <name evidence="2" type="ORF">GCM10007854_29540</name>
</gene>
<dbReference type="Pfam" id="PF13617">
    <property type="entry name" value="Lipoprotein_19"/>
    <property type="match status" value="1"/>
</dbReference>
<evidence type="ECO:0000313" key="3">
    <source>
        <dbReference type="Proteomes" id="UP001161390"/>
    </source>
</evidence>
<feature type="chain" id="PRO_5045669690" evidence="1">
    <location>
        <begin position="22"/>
        <end position="68"/>
    </location>
</feature>
<protein>
    <submittedName>
        <fullName evidence="2">YnbE family lipoprotein</fullName>
    </submittedName>
</protein>
<dbReference type="PROSITE" id="PS51257">
    <property type="entry name" value="PROKAR_LIPOPROTEIN"/>
    <property type="match status" value="1"/>
</dbReference>
<dbReference type="InterPro" id="IPR025985">
    <property type="entry name" value="YnbE"/>
</dbReference>
<keyword evidence="1" id="KW-0732">Signal</keyword>
<reference evidence="2" key="2">
    <citation type="submission" date="2023-01" db="EMBL/GenBank/DDBJ databases">
        <title>Draft genome sequence of Algimonas porphyrae strain NBRC 108216.</title>
        <authorList>
            <person name="Sun Q."/>
            <person name="Mori K."/>
        </authorList>
    </citation>
    <scope>NUCLEOTIDE SEQUENCE</scope>
    <source>
        <strain evidence="2">NBRC 108216</strain>
    </source>
</reference>
<organism evidence="2 3">
    <name type="scientific">Algimonas porphyrae</name>
    <dbReference type="NCBI Taxonomy" id="1128113"/>
    <lineage>
        <taxon>Bacteria</taxon>
        <taxon>Pseudomonadati</taxon>
        <taxon>Pseudomonadota</taxon>
        <taxon>Alphaproteobacteria</taxon>
        <taxon>Maricaulales</taxon>
        <taxon>Robiginitomaculaceae</taxon>
        <taxon>Algimonas</taxon>
    </lineage>
</organism>
<name>A0ABQ5V4X2_9PROT</name>
<accession>A0ABQ5V4X2</accession>
<comment type="caution">
    <text evidence="2">The sequence shown here is derived from an EMBL/GenBank/DDBJ whole genome shotgun (WGS) entry which is preliminary data.</text>
</comment>
<keyword evidence="2" id="KW-0449">Lipoprotein</keyword>
<evidence type="ECO:0000256" key="1">
    <source>
        <dbReference type="SAM" id="SignalP"/>
    </source>
</evidence>
<dbReference type="EMBL" id="BSNJ01000008">
    <property type="protein sequence ID" value="GLQ21999.1"/>
    <property type="molecule type" value="Genomic_DNA"/>
</dbReference>
<feature type="signal peptide" evidence="1">
    <location>
        <begin position="1"/>
        <end position="21"/>
    </location>
</feature>
<proteinExistence type="predicted"/>